<keyword evidence="3" id="KW-1185">Reference proteome</keyword>
<sequence length="148" mass="16606">MQINLSIKTRFVLKLLEMKTIVAVTAQNRKTVFEHAGRCTNFLIYTINNNIIEHKKLLKLPKEESLHNVFHGNTKGSVLFDVDILLTRGIGNGAIQKLANHNVACYKIEETDPDKAIHKLINGTLEAVSPISHDKSGCNCDGNHHHHH</sequence>
<proteinExistence type="predicted"/>
<dbReference type="InterPro" id="IPR003731">
    <property type="entry name" value="Di-Nase_FeMo-co_biosynth"/>
</dbReference>
<dbReference type="KEGG" id="lut:Lupro_01595"/>
<dbReference type="PANTHER" id="PTHR33937:SF2">
    <property type="entry name" value="DINITROGENASE IRON-MOLYBDENUM COFACTOR BIOSYNTHESIS DOMAIN-CONTAINING PROTEIN"/>
    <property type="match status" value="1"/>
</dbReference>
<dbReference type="Pfam" id="PF02579">
    <property type="entry name" value="Nitro_FeMo-Co"/>
    <property type="match status" value="1"/>
</dbReference>
<dbReference type="InterPro" id="IPR036105">
    <property type="entry name" value="DiNase_FeMo-co_biosyn_sf"/>
</dbReference>
<feature type="domain" description="Dinitrogenase iron-molybdenum cofactor biosynthesis" evidence="1">
    <location>
        <begin position="30"/>
        <end position="121"/>
    </location>
</feature>
<name>A0A109RMY9_9FLAO</name>
<reference evidence="2 3" key="2">
    <citation type="journal article" date="2016" name="Int. J. Syst. Evol. Microbiol.">
        <title>Lutibacter profundi sp. nov., isolated from a deep-sea hydrothermal system on the Arctic Mid-Ocean Ridge and emended description of the genus Lutibacter.</title>
        <authorList>
            <person name="Le Moine Bauer S."/>
            <person name="Roalkvam I."/>
            <person name="Steen I.H."/>
            <person name="Dahle H."/>
        </authorList>
    </citation>
    <scope>NUCLEOTIDE SEQUENCE [LARGE SCALE GENOMIC DNA]</scope>
    <source>
        <strain evidence="2 3">LP1</strain>
    </source>
</reference>
<dbReference type="PANTHER" id="PTHR33937">
    <property type="entry name" value="IRON-MOLYBDENUM PROTEIN-RELATED-RELATED"/>
    <property type="match status" value="1"/>
</dbReference>
<reference evidence="3" key="1">
    <citation type="submission" date="2015-12" db="EMBL/GenBank/DDBJ databases">
        <title>Complete genome sequence of Lutibacter profundus strain LP1.</title>
        <authorList>
            <person name="Wissuwa J."/>
            <person name="Le Moine Bauer S."/>
            <person name="Stokke R."/>
            <person name="Dahle H."/>
            <person name="Steen I.H."/>
        </authorList>
    </citation>
    <scope>NUCLEOTIDE SEQUENCE [LARGE SCALE GENOMIC DNA]</scope>
    <source>
        <strain evidence="3">LP1</strain>
    </source>
</reference>
<dbReference type="Gene3D" id="3.30.420.130">
    <property type="entry name" value="Dinitrogenase iron-molybdenum cofactor biosynthesis domain"/>
    <property type="match status" value="1"/>
</dbReference>
<evidence type="ECO:0000313" key="3">
    <source>
        <dbReference type="Proteomes" id="UP000059672"/>
    </source>
</evidence>
<dbReference type="AlphaFoldDB" id="A0A109RMY9"/>
<evidence type="ECO:0000259" key="1">
    <source>
        <dbReference type="Pfam" id="PF02579"/>
    </source>
</evidence>
<dbReference type="Proteomes" id="UP000059672">
    <property type="component" value="Chromosome"/>
</dbReference>
<dbReference type="InterPro" id="IPR051840">
    <property type="entry name" value="NifX/NifY_domain"/>
</dbReference>
<dbReference type="EMBL" id="CP013355">
    <property type="protein sequence ID" value="AMC10027.1"/>
    <property type="molecule type" value="Genomic_DNA"/>
</dbReference>
<protein>
    <recommendedName>
        <fullName evidence="1">Dinitrogenase iron-molybdenum cofactor biosynthesis domain-containing protein</fullName>
    </recommendedName>
</protein>
<dbReference type="STRING" id="1622118.Lupro_01595"/>
<organism evidence="2 3">
    <name type="scientific">Lutibacter profundi</name>
    <dbReference type="NCBI Taxonomy" id="1622118"/>
    <lineage>
        <taxon>Bacteria</taxon>
        <taxon>Pseudomonadati</taxon>
        <taxon>Bacteroidota</taxon>
        <taxon>Flavobacteriia</taxon>
        <taxon>Flavobacteriales</taxon>
        <taxon>Flavobacteriaceae</taxon>
        <taxon>Lutibacter</taxon>
    </lineage>
</organism>
<evidence type="ECO:0000313" key="2">
    <source>
        <dbReference type="EMBL" id="AMC10027.1"/>
    </source>
</evidence>
<gene>
    <name evidence="2" type="ORF">Lupro_01595</name>
</gene>
<dbReference type="SUPFAM" id="SSF53146">
    <property type="entry name" value="Nitrogenase accessory factor-like"/>
    <property type="match status" value="1"/>
</dbReference>
<accession>A0A109RMY9</accession>